<dbReference type="GO" id="GO:0005524">
    <property type="term" value="F:ATP binding"/>
    <property type="evidence" value="ECO:0007669"/>
    <property type="project" value="UniProtKB-UniRule"/>
</dbReference>
<keyword evidence="6 13" id="KW-0441">Lipid A biosynthesis</keyword>
<dbReference type="UniPathway" id="UPA00359">
    <property type="reaction ID" value="UER00482"/>
</dbReference>
<keyword evidence="7 13" id="KW-0808">Transferase</keyword>
<proteinExistence type="inferred from homology"/>
<keyword evidence="9 13" id="KW-0418">Kinase</keyword>
<keyword evidence="10 13" id="KW-0067">ATP-binding</keyword>
<evidence type="ECO:0000256" key="3">
    <source>
        <dbReference type="ARBA" id="ARBA00012071"/>
    </source>
</evidence>
<gene>
    <name evidence="13" type="primary">lpxK</name>
    <name evidence="14" type="ORF">SAMN02982919_00744</name>
</gene>
<dbReference type="AlphaFoldDB" id="A0A1H9G8G8"/>
<keyword evidence="5 13" id="KW-0444">Lipid biosynthesis</keyword>
<evidence type="ECO:0000256" key="7">
    <source>
        <dbReference type="ARBA" id="ARBA00022679"/>
    </source>
</evidence>
<evidence type="ECO:0000256" key="8">
    <source>
        <dbReference type="ARBA" id="ARBA00022741"/>
    </source>
</evidence>
<dbReference type="NCBIfam" id="TIGR00682">
    <property type="entry name" value="lpxK"/>
    <property type="match status" value="1"/>
</dbReference>
<dbReference type="STRING" id="180197.SAMN02982919_00744"/>
<reference evidence="14 15" key="1">
    <citation type="submission" date="2016-10" db="EMBL/GenBank/DDBJ databases">
        <authorList>
            <person name="de Groot N.N."/>
        </authorList>
    </citation>
    <scope>NUCLEOTIDE SEQUENCE [LARGE SCALE GENOMIC DNA]</scope>
    <source>
        <strain evidence="14 15">ATCC 35958</strain>
    </source>
</reference>
<dbReference type="GO" id="GO:0005886">
    <property type="term" value="C:plasma membrane"/>
    <property type="evidence" value="ECO:0007669"/>
    <property type="project" value="TreeGrafter"/>
</dbReference>
<sequence>MSEATLRRLWRYRGWGAKILWPLSLLYGLLARGRQALYRVGWLPAQHPGVPVIVVGNVIAGGAGKTPVVMAVVRHLQNQGWRPGVVSRGYGRRSHDCRSVPPDSHPDDVGDEPLLLARACKVPVAVAAKRMDAARHLRAQHPEVNIMVCDDGLQHWALERDIEICVFNEEGIGNGWLLPAGPLRESWPRAVDLVVHAGNPPTSSAPTFALKRQLAPWAVRADGTQLPLAALQGQGLVAVAAIARPEHFFAMLAAQGLQVEHAVALPDHFNFDGWRSPAQPGQPLLCTEKDAAKLWRHHPEALAVPLHVEIAPGFFTALDACLARTLSSRSSS</sequence>
<organism evidence="14 15">
    <name type="scientific">Giesbergeria anulus</name>
    <dbReference type="NCBI Taxonomy" id="180197"/>
    <lineage>
        <taxon>Bacteria</taxon>
        <taxon>Pseudomonadati</taxon>
        <taxon>Pseudomonadota</taxon>
        <taxon>Betaproteobacteria</taxon>
        <taxon>Burkholderiales</taxon>
        <taxon>Comamonadaceae</taxon>
        <taxon>Giesbergeria</taxon>
    </lineage>
</organism>
<dbReference type="HAMAP" id="MF_00409">
    <property type="entry name" value="LpxK"/>
    <property type="match status" value="1"/>
</dbReference>
<dbReference type="SUPFAM" id="SSF52540">
    <property type="entry name" value="P-loop containing nucleoside triphosphate hydrolases"/>
    <property type="match status" value="1"/>
</dbReference>
<dbReference type="EC" id="2.7.1.130" evidence="3 13"/>
<dbReference type="OrthoDB" id="9766423at2"/>
<dbReference type="GO" id="GO:0009244">
    <property type="term" value="P:lipopolysaccharide core region biosynthetic process"/>
    <property type="evidence" value="ECO:0007669"/>
    <property type="project" value="TreeGrafter"/>
</dbReference>
<evidence type="ECO:0000256" key="6">
    <source>
        <dbReference type="ARBA" id="ARBA00022556"/>
    </source>
</evidence>
<evidence type="ECO:0000256" key="9">
    <source>
        <dbReference type="ARBA" id="ARBA00022777"/>
    </source>
</evidence>
<evidence type="ECO:0000313" key="15">
    <source>
        <dbReference type="Proteomes" id="UP000199766"/>
    </source>
</evidence>
<comment type="catalytic activity">
    <reaction evidence="13">
        <text>a lipid A disaccharide + ATP = a lipid IVA + ADP + H(+)</text>
        <dbReference type="Rhea" id="RHEA:67840"/>
        <dbReference type="ChEBI" id="CHEBI:15378"/>
        <dbReference type="ChEBI" id="CHEBI:30616"/>
        <dbReference type="ChEBI" id="CHEBI:176343"/>
        <dbReference type="ChEBI" id="CHEBI:176425"/>
        <dbReference type="ChEBI" id="CHEBI:456216"/>
        <dbReference type="EC" id="2.7.1.130"/>
    </reaction>
</comment>
<dbReference type="EMBL" id="FOGD01000001">
    <property type="protein sequence ID" value="SEQ46323.1"/>
    <property type="molecule type" value="Genomic_DNA"/>
</dbReference>
<dbReference type="InterPro" id="IPR027417">
    <property type="entry name" value="P-loop_NTPase"/>
</dbReference>
<feature type="binding site" evidence="13">
    <location>
        <begin position="59"/>
        <end position="66"/>
    </location>
    <ligand>
        <name>ATP</name>
        <dbReference type="ChEBI" id="CHEBI:30616"/>
    </ligand>
</feature>
<comment type="function">
    <text evidence="1 13">Transfers the gamma-phosphate of ATP to the 4'-position of a tetraacyldisaccharide 1-phosphate intermediate (termed DS-1-P) to form tetraacyldisaccharide 1,4'-bis-phosphate (lipid IVA).</text>
</comment>
<name>A0A1H9G8G8_9BURK</name>
<dbReference type="Proteomes" id="UP000199766">
    <property type="component" value="Unassembled WGS sequence"/>
</dbReference>
<dbReference type="PANTHER" id="PTHR42724:SF1">
    <property type="entry name" value="TETRAACYLDISACCHARIDE 4'-KINASE, MITOCHONDRIAL-RELATED"/>
    <property type="match status" value="1"/>
</dbReference>
<dbReference type="GO" id="GO:0009029">
    <property type="term" value="F:lipid-A 4'-kinase activity"/>
    <property type="evidence" value="ECO:0007669"/>
    <property type="project" value="UniProtKB-UniRule"/>
</dbReference>
<evidence type="ECO:0000313" key="14">
    <source>
        <dbReference type="EMBL" id="SEQ46323.1"/>
    </source>
</evidence>
<keyword evidence="15" id="KW-1185">Reference proteome</keyword>
<accession>A0A1H9G8G8</accession>
<comment type="similarity">
    <text evidence="13">Belongs to the LpxK family.</text>
</comment>
<comment type="pathway">
    <text evidence="2 13">Glycolipid biosynthesis; lipid IV(A) biosynthesis; lipid IV(A) from (3R)-3-hydroxytetradecanoyl-[acyl-carrier-protein] and UDP-N-acetyl-alpha-D-glucosamine: step 6/6.</text>
</comment>
<evidence type="ECO:0000256" key="10">
    <source>
        <dbReference type="ARBA" id="ARBA00022840"/>
    </source>
</evidence>
<evidence type="ECO:0000256" key="12">
    <source>
        <dbReference type="ARBA" id="ARBA00029757"/>
    </source>
</evidence>
<evidence type="ECO:0000256" key="1">
    <source>
        <dbReference type="ARBA" id="ARBA00002274"/>
    </source>
</evidence>
<dbReference type="PANTHER" id="PTHR42724">
    <property type="entry name" value="TETRAACYLDISACCHARIDE 4'-KINASE"/>
    <property type="match status" value="1"/>
</dbReference>
<protein>
    <recommendedName>
        <fullName evidence="4 13">Tetraacyldisaccharide 4'-kinase</fullName>
        <ecNumber evidence="3 13">2.7.1.130</ecNumber>
    </recommendedName>
    <alternativeName>
        <fullName evidence="12 13">Lipid A 4'-kinase</fullName>
    </alternativeName>
</protein>
<evidence type="ECO:0000256" key="11">
    <source>
        <dbReference type="ARBA" id="ARBA00023098"/>
    </source>
</evidence>
<keyword evidence="8 13" id="KW-0547">Nucleotide-binding</keyword>
<dbReference type="GO" id="GO:0009245">
    <property type="term" value="P:lipid A biosynthetic process"/>
    <property type="evidence" value="ECO:0007669"/>
    <property type="project" value="UniProtKB-UniRule"/>
</dbReference>
<keyword evidence="11 13" id="KW-0443">Lipid metabolism</keyword>
<evidence type="ECO:0000256" key="2">
    <source>
        <dbReference type="ARBA" id="ARBA00004870"/>
    </source>
</evidence>
<dbReference type="Pfam" id="PF02606">
    <property type="entry name" value="LpxK"/>
    <property type="match status" value="1"/>
</dbReference>
<evidence type="ECO:0000256" key="13">
    <source>
        <dbReference type="HAMAP-Rule" id="MF_00409"/>
    </source>
</evidence>
<evidence type="ECO:0000256" key="5">
    <source>
        <dbReference type="ARBA" id="ARBA00022516"/>
    </source>
</evidence>
<evidence type="ECO:0000256" key="4">
    <source>
        <dbReference type="ARBA" id="ARBA00016436"/>
    </source>
</evidence>
<dbReference type="InterPro" id="IPR003758">
    <property type="entry name" value="LpxK"/>
</dbReference>